<keyword evidence="7 11" id="KW-0297">G-protein coupled receptor</keyword>
<evidence type="ECO:0000313" key="12">
    <source>
        <dbReference type="Ensembl" id="ENSLAFP00000027633.1"/>
    </source>
</evidence>
<feature type="transmembrane region" description="Helical" evidence="11">
    <location>
        <begin position="246"/>
        <end position="270"/>
    </location>
</feature>
<dbReference type="Proteomes" id="UP000007646">
    <property type="component" value="Unassembled WGS sequence"/>
</dbReference>
<evidence type="ECO:0000256" key="8">
    <source>
        <dbReference type="ARBA" id="ARBA00023136"/>
    </source>
</evidence>
<evidence type="ECO:0000256" key="2">
    <source>
        <dbReference type="ARBA" id="ARBA00010663"/>
    </source>
</evidence>
<keyword evidence="6 11" id="KW-1133">Transmembrane helix</keyword>
<name>G3UIH5_LOXAF</name>
<evidence type="ECO:0000256" key="9">
    <source>
        <dbReference type="ARBA" id="ARBA00023170"/>
    </source>
</evidence>
<evidence type="ECO:0000256" key="4">
    <source>
        <dbReference type="ARBA" id="ARBA00022507"/>
    </source>
</evidence>
<comment type="subcellular location">
    <subcellularLocation>
        <location evidence="1 11">Cell membrane</location>
        <topology evidence="1 11">Multi-pass membrane protein</topology>
    </subcellularLocation>
</comment>
<keyword evidence="10 11" id="KW-0807">Transducer</keyword>
<evidence type="ECO:0000256" key="3">
    <source>
        <dbReference type="ARBA" id="ARBA00022475"/>
    </source>
</evidence>
<feature type="transmembrane region" description="Helical" evidence="11">
    <location>
        <begin position="39"/>
        <end position="62"/>
    </location>
</feature>
<dbReference type="GO" id="GO:0016503">
    <property type="term" value="F:pheromone receptor activity"/>
    <property type="evidence" value="ECO:0007669"/>
    <property type="project" value="InterPro"/>
</dbReference>
<evidence type="ECO:0000256" key="10">
    <source>
        <dbReference type="ARBA" id="ARBA00023224"/>
    </source>
</evidence>
<evidence type="ECO:0000256" key="11">
    <source>
        <dbReference type="RuleBase" id="RU364061"/>
    </source>
</evidence>
<comment type="similarity">
    <text evidence="2 11">Belongs to the G-protein coupled receptor 1 family.</text>
</comment>
<dbReference type="GeneTree" id="ENSGT00960000186612"/>
<evidence type="ECO:0000256" key="6">
    <source>
        <dbReference type="ARBA" id="ARBA00022989"/>
    </source>
</evidence>
<evidence type="ECO:0000256" key="7">
    <source>
        <dbReference type="ARBA" id="ARBA00023040"/>
    </source>
</evidence>
<organism evidence="12 13">
    <name type="scientific">Loxodonta africana</name>
    <name type="common">African elephant</name>
    <dbReference type="NCBI Taxonomy" id="9785"/>
    <lineage>
        <taxon>Eukaryota</taxon>
        <taxon>Metazoa</taxon>
        <taxon>Chordata</taxon>
        <taxon>Craniata</taxon>
        <taxon>Vertebrata</taxon>
        <taxon>Euteleostomi</taxon>
        <taxon>Mammalia</taxon>
        <taxon>Eutheria</taxon>
        <taxon>Afrotheria</taxon>
        <taxon>Proboscidea</taxon>
        <taxon>Elephantidae</taxon>
        <taxon>Loxodonta</taxon>
    </lineage>
</organism>
<evidence type="ECO:0000256" key="5">
    <source>
        <dbReference type="ARBA" id="ARBA00022692"/>
    </source>
</evidence>
<keyword evidence="3 11" id="KW-1003">Cell membrane</keyword>
<protein>
    <recommendedName>
        <fullName evidence="11">Vomeronasal type-1 receptor</fullName>
    </recommendedName>
</protein>
<dbReference type="AlphaFoldDB" id="G3UIH5"/>
<feature type="transmembrane region" description="Helical" evidence="11">
    <location>
        <begin position="201"/>
        <end position="219"/>
    </location>
</feature>
<feature type="transmembrane region" description="Helical" evidence="11">
    <location>
        <begin position="276"/>
        <end position="296"/>
    </location>
</feature>
<reference evidence="12 13" key="1">
    <citation type="submission" date="2009-06" db="EMBL/GenBank/DDBJ databases">
        <title>The Genome Sequence of Loxodonta africana (African elephant).</title>
        <authorList>
            <person name="Di Palma F."/>
            <person name="Heiman D."/>
            <person name="Young S."/>
            <person name="Johnson J."/>
            <person name="Lander E.S."/>
            <person name="Lindblad-Toh K."/>
        </authorList>
    </citation>
    <scope>NUCLEOTIDE SEQUENCE [LARGE SCALE GENOMIC DNA]</scope>
    <source>
        <strain evidence="12 13">Isolate ISIS603380</strain>
    </source>
</reference>
<evidence type="ECO:0000313" key="13">
    <source>
        <dbReference type="Proteomes" id="UP000007646"/>
    </source>
</evidence>
<dbReference type="Pfam" id="PF03402">
    <property type="entry name" value="V1R"/>
    <property type="match status" value="1"/>
</dbReference>
<dbReference type="SUPFAM" id="SSF81321">
    <property type="entry name" value="Family A G protein-coupled receptor-like"/>
    <property type="match status" value="1"/>
</dbReference>
<dbReference type="HOGENOM" id="CLU_058641_1_0_1"/>
<accession>G3UIH5</accession>
<dbReference type="Gene3D" id="1.20.1070.10">
    <property type="entry name" value="Rhodopsin 7-helix transmembrane proteins"/>
    <property type="match status" value="1"/>
</dbReference>
<comment type="caution">
    <text evidence="11">Lacks conserved residue(s) required for the propagation of feature annotation.</text>
</comment>
<keyword evidence="4 11" id="KW-0589">Pheromone response</keyword>
<dbReference type="OMA" id="TERMATR"/>
<dbReference type="GO" id="GO:0019236">
    <property type="term" value="P:response to pheromone"/>
    <property type="evidence" value="ECO:0007669"/>
    <property type="project" value="UniProtKB-KW"/>
</dbReference>
<dbReference type="InterPro" id="IPR004072">
    <property type="entry name" value="Vmron_rcpt_1"/>
</dbReference>
<dbReference type="PANTHER" id="PTHR24062">
    <property type="entry name" value="VOMERONASAL TYPE-1 RECEPTOR"/>
    <property type="match status" value="1"/>
</dbReference>
<keyword evidence="5 11" id="KW-0812">Transmembrane</keyword>
<keyword evidence="8 11" id="KW-0472">Membrane</keyword>
<dbReference type="GO" id="GO:0005886">
    <property type="term" value="C:plasma membrane"/>
    <property type="evidence" value="ECO:0007669"/>
    <property type="project" value="UniProtKB-SubCell"/>
</dbReference>
<sequence>MMLMVNLPLHEVRGGPSGSEDKYQSLETERMATRDLTMILLQATVGTLGNFCLFYHYIIIYFTKCKLRSTDLILRHLTVAKSFFIISRGIPEIIAAFAWKNFLNYFGCKFVFYIHRVGKGVSISSTSLLSIFQVTTISPRNSRCTSASPSSCAGSCTCCLISFFLPIGAIRTSQRRLFSITFVHHYKTTGSLHAVLSFPDVVSLGLMIWASSSTVFILYRHKQQVQHIHGNNISARSSPETRVTQTILVLVRTFLSFYTLSPTLSIFVAVSNDPVGLVNISTLIAVCFPTVSPFVLMSRDSSVSRLC</sequence>
<evidence type="ECO:0000256" key="1">
    <source>
        <dbReference type="ARBA" id="ARBA00004651"/>
    </source>
</evidence>
<dbReference type="Ensembl" id="ENSLAFT00000028673.1">
    <property type="protein sequence ID" value="ENSLAFP00000027633.1"/>
    <property type="gene ID" value="ENSLAFG00000031619.1"/>
</dbReference>
<reference evidence="12" key="3">
    <citation type="submission" date="2025-09" db="UniProtKB">
        <authorList>
            <consortium name="Ensembl"/>
        </authorList>
    </citation>
    <scope>IDENTIFICATION</scope>
    <source>
        <strain evidence="12">Isolate ISIS603380</strain>
    </source>
</reference>
<proteinExistence type="inferred from homology"/>
<reference evidence="12" key="2">
    <citation type="submission" date="2025-08" db="UniProtKB">
        <authorList>
            <consortium name="Ensembl"/>
        </authorList>
    </citation>
    <scope>IDENTIFICATION</scope>
    <source>
        <strain evidence="12">Isolate ISIS603380</strain>
    </source>
</reference>
<dbReference type="InParanoid" id="G3UIH5"/>
<keyword evidence="13" id="KW-1185">Reference proteome</keyword>
<keyword evidence="9 11" id="KW-0675">Receptor</keyword>
<dbReference type="PRINTS" id="PR01534">
    <property type="entry name" value="VOMERONASL1R"/>
</dbReference>